<dbReference type="InterPro" id="IPR004843">
    <property type="entry name" value="Calcineurin-like_PHP"/>
</dbReference>
<dbReference type="InterPro" id="IPR029052">
    <property type="entry name" value="Metallo-depent_PP-like"/>
</dbReference>
<dbReference type="SUPFAM" id="SSF56300">
    <property type="entry name" value="Metallo-dependent phosphatases"/>
    <property type="match status" value="1"/>
</dbReference>
<dbReference type="InterPro" id="IPR039331">
    <property type="entry name" value="PAPs-like"/>
</dbReference>
<dbReference type="Pfam" id="PF00149">
    <property type="entry name" value="Metallophos"/>
    <property type="match status" value="1"/>
</dbReference>
<comment type="caution">
    <text evidence="3">The sequence shown here is derived from an EMBL/GenBank/DDBJ whole genome shotgun (WGS) entry which is preliminary data.</text>
</comment>
<protein>
    <submittedName>
        <fullName evidence="3">Metallophosphoesterase</fullName>
    </submittedName>
</protein>
<name>A0A0M2Q0Z0_PROHO</name>
<gene>
    <name evidence="3" type="ORF">PROH_00590</name>
</gene>
<dbReference type="Proteomes" id="UP000034681">
    <property type="component" value="Unassembled WGS sequence"/>
</dbReference>
<dbReference type="EMBL" id="AJTX02000002">
    <property type="protein sequence ID" value="KKJ00973.1"/>
    <property type="molecule type" value="Genomic_DNA"/>
</dbReference>
<sequence length="582" mass="64284">MSPSYAMIPIDCPPPQLLTDPFLQNPQPESVAVVWFTEFAGEQHWVRYGPQLEQRAIAASQPLSRSQEDARSWLGSQAGDGSLYPQPQPRSIWRHEALVSGLVPGVRVPYAVSSQCQSQTVTSDRFSLAPLPPPGQPLKLLLTSDHQLKPMVAANLQKMAATVGTIDGILMAGDLVNVPDRASEWFDDSRGGAFFPALQGRAQSELGGVTYGGAPLLQSVPLFPALGNHEVMGRTLGPIAQPSLNEQFADAIPRSVALDLAQAAGDRPPPPTDPHYPDWLADRSFNWQTVGEILTWPANPHPDRPHPGYYAVSLGNLRLVVLYATTIWRPWNWASEVRGRYREKTEDLEHPERWGYGQHIFEPIGPGSTQYHWLQQELASPAFQNAAYRVVMFHHPVHTLGDNVVPAYTDPVPVLERDSRGNLTAVRYEYPLGQDYLNRDIAPLLETAGVDLVLYGHSHLWNRFVSAQGLHFLETSNVGNSYGAFWAGTGTTPPTPPRPVPENFQETYGTYGDPWGLEPIVPSISPLRDAQGQPLPYIASNEITVFTILDTGEGAVSSYYFDTSQPYSEAVLFDQFYLGHLD</sequence>
<dbReference type="eggNOG" id="COG1409">
    <property type="taxonomic scope" value="Bacteria"/>
</dbReference>
<dbReference type="CDD" id="cd00838">
    <property type="entry name" value="MPP_superfamily"/>
    <property type="match status" value="1"/>
</dbReference>
<evidence type="ECO:0000259" key="2">
    <source>
        <dbReference type="Pfam" id="PF00149"/>
    </source>
</evidence>
<keyword evidence="4" id="KW-1185">Reference proteome</keyword>
<dbReference type="PANTHER" id="PTHR22953:SF153">
    <property type="entry name" value="PURPLE ACID PHOSPHATASE"/>
    <property type="match status" value="1"/>
</dbReference>
<dbReference type="AlphaFoldDB" id="A0A0M2Q0Z0"/>
<keyword evidence="1" id="KW-0732">Signal</keyword>
<dbReference type="PANTHER" id="PTHR22953">
    <property type="entry name" value="ACID PHOSPHATASE RELATED"/>
    <property type="match status" value="1"/>
</dbReference>
<dbReference type="STRING" id="317619.GCA_000332315_03273"/>
<organism evidence="3 4">
    <name type="scientific">Prochlorothrix hollandica PCC 9006 = CALU 1027</name>
    <dbReference type="NCBI Taxonomy" id="317619"/>
    <lineage>
        <taxon>Bacteria</taxon>
        <taxon>Bacillati</taxon>
        <taxon>Cyanobacteriota</taxon>
        <taxon>Cyanophyceae</taxon>
        <taxon>Prochlorotrichales</taxon>
        <taxon>Prochlorotrichaceae</taxon>
        <taxon>Prochlorothrix</taxon>
    </lineage>
</organism>
<dbReference type="GO" id="GO:0003993">
    <property type="term" value="F:acid phosphatase activity"/>
    <property type="evidence" value="ECO:0007669"/>
    <property type="project" value="InterPro"/>
</dbReference>
<feature type="domain" description="Calcineurin-like phosphoesterase" evidence="2">
    <location>
        <begin position="139"/>
        <end position="459"/>
    </location>
</feature>
<dbReference type="Gene3D" id="3.60.21.10">
    <property type="match status" value="1"/>
</dbReference>
<reference evidence="3" key="1">
    <citation type="submission" date="2012-04" db="EMBL/GenBank/DDBJ databases">
        <authorList>
            <person name="Borisov I.G."/>
            <person name="Ivanikova N.V."/>
            <person name="Pinevich A.V."/>
        </authorList>
    </citation>
    <scope>NUCLEOTIDE SEQUENCE</scope>
    <source>
        <strain evidence="3">CALU 1027</strain>
    </source>
</reference>
<evidence type="ECO:0000256" key="1">
    <source>
        <dbReference type="ARBA" id="ARBA00022729"/>
    </source>
</evidence>
<proteinExistence type="predicted"/>
<evidence type="ECO:0000313" key="3">
    <source>
        <dbReference type="EMBL" id="KKJ00973.1"/>
    </source>
</evidence>
<evidence type="ECO:0000313" key="4">
    <source>
        <dbReference type="Proteomes" id="UP000034681"/>
    </source>
</evidence>
<accession>A0A0M2Q0Z0</accession>